<sequence>MRVITYGLLPMLVGCQQVPGTVDYDLRARMEEAVKGHLKDPESAQFSDVSYYSERNLACGMVNAKNSLGGYTGPKAFAYIEGDAYSTEWGADHNKFLRANHECLAERIKQLRAENPGVKFDDPGPFQPLK</sequence>
<dbReference type="RefSeq" id="WP_147035327.1">
    <property type="nucleotide sequence ID" value="NZ_JACIDB010000002.1"/>
</dbReference>
<evidence type="ECO:0000313" key="1">
    <source>
        <dbReference type="EMBL" id="MBB3875311.1"/>
    </source>
</evidence>
<dbReference type="AlphaFoldDB" id="A0AAW3TQI6"/>
<comment type="caution">
    <text evidence="1">The sequence shown here is derived from an EMBL/GenBank/DDBJ whole genome shotgun (WGS) entry which is preliminary data.</text>
</comment>
<gene>
    <name evidence="1" type="ORF">GGR47_001546</name>
</gene>
<reference evidence="1 2" key="1">
    <citation type="submission" date="2020-08" db="EMBL/GenBank/DDBJ databases">
        <title>Genomic Encyclopedia of Type Strains, Phase IV (KMG-IV): sequencing the most valuable type-strain genomes for metagenomic binning, comparative biology and taxonomic classification.</title>
        <authorList>
            <person name="Goeker M."/>
        </authorList>
    </citation>
    <scope>NUCLEOTIDE SEQUENCE [LARGE SCALE GENOMIC DNA]</scope>
    <source>
        <strain evidence="1 2">DSM 15581</strain>
    </source>
</reference>
<keyword evidence="2" id="KW-1185">Reference proteome</keyword>
<organism evidence="1 2">
    <name type="scientific">Sphingomonas aquatilis</name>
    <dbReference type="NCBI Taxonomy" id="93063"/>
    <lineage>
        <taxon>Bacteria</taxon>
        <taxon>Pseudomonadati</taxon>
        <taxon>Pseudomonadota</taxon>
        <taxon>Alphaproteobacteria</taxon>
        <taxon>Sphingomonadales</taxon>
        <taxon>Sphingomonadaceae</taxon>
        <taxon>Sphingomonas</taxon>
    </lineage>
</organism>
<dbReference type="EMBL" id="JACIDB010000002">
    <property type="protein sequence ID" value="MBB3875311.1"/>
    <property type="molecule type" value="Genomic_DNA"/>
</dbReference>
<evidence type="ECO:0000313" key="2">
    <source>
        <dbReference type="Proteomes" id="UP000528945"/>
    </source>
</evidence>
<dbReference type="PROSITE" id="PS51257">
    <property type="entry name" value="PROKAR_LIPOPROTEIN"/>
    <property type="match status" value="1"/>
</dbReference>
<name>A0AAW3TQI6_9SPHN</name>
<protein>
    <recommendedName>
        <fullName evidence="3">Lipoprotein</fullName>
    </recommendedName>
</protein>
<accession>A0AAW3TQI6</accession>
<proteinExistence type="predicted"/>
<evidence type="ECO:0008006" key="3">
    <source>
        <dbReference type="Google" id="ProtNLM"/>
    </source>
</evidence>
<dbReference type="Proteomes" id="UP000528945">
    <property type="component" value="Unassembled WGS sequence"/>
</dbReference>